<name>A0A963YNP7_9PROT</name>
<dbReference type="Pfam" id="PF00732">
    <property type="entry name" value="GMC_oxred_N"/>
    <property type="match status" value="1"/>
</dbReference>
<proteinExistence type="inferred from homology"/>
<feature type="domain" description="Glucose-methanol-choline oxidoreductase C-terminal" evidence="6">
    <location>
        <begin position="448"/>
        <end position="570"/>
    </location>
</feature>
<dbReference type="GO" id="GO:0016614">
    <property type="term" value="F:oxidoreductase activity, acting on CH-OH group of donors"/>
    <property type="evidence" value="ECO:0007669"/>
    <property type="project" value="InterPro"/>
</dbReference>
<dbReference type="SUPFAM" id="SSF54373">
    <property type="entry name" value="FAD-linked reductases, C-terminal domain"/>
    <property type="match status" value="1"/>
</dbReference>
<gene>
    <name evidence="7" type="ORF">ASILVAE211_02810</name>
</gene>
<dbReference type="RefSeq" id="WP_227319753.1">
    <property type="nucleotide sequence ID" value="NZ_JAESVB010000001.1"/>
</dbReference>
<reference evidence="7" key="2">
    <citation type="submission" date="2021-01" db="EMBL/GenBank/DDBJ databases">
        <authorList>
            <person name="Mieszkin S."/>
            <person name="Pouder E."/>
            <person name="Alain K."/>
        </authorList>
    </citation>
    <scope>NUCLEOTIDE SEQUENCE</scope>
    <source>
        <strain evidence="7">HW T2.11</strain>
    </source>
</reference>
<dbReference type="PANTHER" id="PTHR46056:SF12">
    <property type="entry name" value="LONG-CHAIN-ALCOHOL OXIDASE"/>
    <property type="match status" value="1"/>
</dbReference>
<dbReference type="Pfam" id="PF05199">
    <property type="entry name" value="GMC_oxred_C"/>
    <property type="match status" value="1"/>
</dbReference>
<keyword evidence="4" id="KW-0560">Oxidoreductase</keyword>
<evidence type="ECO:0000259" key="5">
    <source>
        <dbReference type="Pfam" id="PF00732"/>
    </source>
</evidence>
<reference evidence="7" key="1">
    <citation type="journal article" date="2021" name="Microorganisms">
        <title>Acidisoma silvae sp. nov. and Acidisomacellulosilytica sp. nov., Two Acidophilic Bacteria Isolated from Decaying Wood, Hydrolyzing Cellulose and Producing Poly-3-hydroxybutyrate.</title>
        <authorList>
            <person name="Mieszkin S."/>
            <person name="Pouder E."/>
            <person name="Uroz S."/>
            <person name="Simon-Colin C."/>
            <person name="Alain K."/>
        </authorList>
    </citation>
    <scope>NUCLEOTIDE SEQUENCE</scope>
    <source>
        <strain evidence="7">HW T2.11</strain>
    </source>
</reference>
<organism evidence="7 8">
    <name type="scientific">Acidisoma silvae</name>
    <dbReference type="NCBI Taxonomy" id="2802396"/>
    <lineage>
        <taxon>Bacteria</taxon>
        <taxon>Pseudomonadati</taxon>
        <taxon>Pseudomonadota</taxon>
        <taxon>Alphaproteobacteria</taxon>
        <taxon>Acetobacterales</taxon>
        <taxon>Acidocellaceae</taxon>
        <taxon>Acidisoma</taxon>
    </lineage>
</organism>
<evidence type="ECO:0000256" key="3">
    <source>
        <dbReference type="ARBA" id="ARBA00022827"/>
    </source>
</evidence>
<keyword evidence="2" id="KW-0285">Flavoprotein</keyword>
<dbReference type="PANTHER" id="PTHR46056">
    <property type="entry name" value="LONG-CHAIN-ALCOHOL OXIDASE"/>
    <property type="match status" value="1"/>
</dbReference>
<evidence type="ECO:0000259" key="6">
    <source>
        <dbReference type="Pfam" id="PF05199"/>
    </source>
</evidence>
<dbReference type="InterPro" id="IPR000172">
    <property type="entry name" value="GMC_OxRdtase_N"/>
</dbReference>
<dbReference type="InterPro" id="IPR007867">
    <property type="entry name" value="GMC_OxRtase_C"/>
</dbReference>
<evidence type="ECO:0000313" key="7">
    <source>
        <dbReference type="EMBL" id="MCB8874099.1"/>
    </source>
</evidence>
<dbReference type="EMBL" id="JAESVB010000001">
    <property type="protein sequence ID" value="MCB8874099.1"/>
    <property type="molecule type" value="Genomic_DNA"/>
</dbReference>
<feature type="domain" description="Glucose-methanol-choline oxidoreductase N-terminal" evidence="5">
    <location>
        <begin position="235"/>
        <end position="346"/>
    </location>
</feature>
<evidence type="ECO:0000256" key="1">
    <source>
        <dbReference type="ARBA" id="ARBA00010790"/>
    </source>
</evidence>
<evidence type="ECO:0000256" key="4">
    <source>
        <dbReference type="ARBA" id="ARBA00023002"/>
    </source>
</evidence>
<dbReference type="GO" id="GO:0050660">
    <property type="term" value="F:flavin adenine dinucleotide binding"/>
    <property type="evidence" value="ECO:0007669"/>
    <property type="project" value="InterPro"/>
</dbReference>
<dbReference type="Proteomes" id="UP000708298">
    <property type="component" value="Unassembled WGS sequence"/>
</dbReference>
<protein>
    <submittedName>
        <fullName evidence="7">GMC family oxidoreductase</fullName>
    </submittedName>
</protein>
<evidence type="ECO:0000313" key="8">
    <source>
        <dbReference type="Proteomes" id="UP000708298"/>
    </source>
</evidence>
<dbReference type="SUPFAM" id="SSF51905">
    <property type="entry name" value="FAD/NAD(P)-binding domain"/>
    <property type="match status" value="1"/>
</dbReference>
<sequence length="592" mass="64767">MRDITMKHTDAVIIGFGWTGAIMAKELTEAGLKVVALERGPNRDTYPEGAYPSSIDELTHNSRSELFQRLAKTTLSIRYTANDEAVPYRQLAAFLPGTGVGGAGLHWSGCHWRITPEELRLRSRYEERYGKNFIPEDITIQDWGVTYEELEPHFTFAEKVFGTSGQAYKVNGEIVGAGNPFDADRSTPFPLPPMKNTYSATLFGKAAAEVGYHPFDIPSANASQAYTNPYGCQMGPCTFCGFCSGYACYNYSKASPNVNILPALRQVPHFELRAECDVVQILTDSTGKKATGVLYVDAAGNRVTQPADLVILGTFAYNNAYMLLLSKIGTPYDPSTGEGVIGKNFAYQNENSIATFFDDKTYTNPFIGAGGNGVAVDDFNSDHFDHGPLGFVGGAPFWVNQAGTKAIGGGPLPDGTPEWGSGWKKAVKENFTHVVSMNAHGTNMSNRANFLDLDPTYKDYLGRPLLRLTFDWHDNDYKMAAFTVDKMKKIAEAMNPKAMKVSVKKPGQHFDMTHYQTTHMGGGVIMGDNPKTSAVNRYLQSWDVSNLFVVGSSAFPQGLGYNPTGTVAALTYWSAKAIRETYLKNPGPLVQA</sequence>
<evidence type="ECO:0000256" key="2">
    <source>
        <dbReference type="ARBA" id="ARBA00022630"/>
    </source>
</evidence>
<accession>A0A963YNP7</accession>
<keyword evidence="8" id="KW-1185">Reference proteome</keyword>
<comment type="similarity">
    <text evidence="1">Belongs to the GMC oxidoreductase family.</text>
</comment>
<keyword evidence="3" id="KW-0274">FAD</keyword>
<comment type="caution">
    <text evidence="7">The sequence shown here is derived from an EMBL/GenBank/DDBJ whole genome shotgun (WGS) entry which is preliminary data.</text>
</comment>
<dbReference type="InterPro" id="IPR036188">
    <property type="entry name" value="FAD/NAD-bd_sf"/>
</dbReference>
<dbReference type="AlphaFoldDB" id="A0A963YNP7"/>
<dbReference type="Gene3D" id="3.50.50.60">
    <property type="entry name" value="FAD/NAD(P)-binding domain"/>
    <property type="match status" value="2"/>
</dbReference>